<dbReference type="PANTHER" id="PTHR22604">
    <property type="entry name" value="OXIDOREDUCTASES"/>
    <property type="match status" value="1"/>
</dbReference>
<dbReference type="PRINTS" id="PR01775">
    <property type="entry name" value="GLFROXRDTASE"/>
</dbReference>
<feature type="domain" description="Gfo/Idh/MocA-like oxidoreductase C-terminal" evidence="4">
    <location>
        <begin position="185"/>
        <end position="370"/>
    </location>
</feature>
<reference evidence="6" key="1">
    <citation type="submission" date="2019-10" db="EMBL/GenBank/DDBJ databases">
        <title>Lacipirellula parvula gen. nov., sp. nov., representing a lineage of planctomycetes widespread in freshwater anoxic habitats, and description of the family Lacipirellulaceae.</title>
        <authorList>
            <person name="Dedysh S.N."/>
            <person name="Kulichevskaya I.S."/>
            <person name="Beletsky A.V."/>
            <person name="Rakitin A.L."/>
            <person name="Mardanov A.V."/>
            <person name="Ivanova A.A."/>
            <person name="Saltykova V.X."/>
            <person name="Rijpstra W.I.C."/>
            <person name="Sinninghe Damste J.S."/>
            <person name="Ravin N.V."/>
        </authorList>
    </citation>
    <scope>NUCLEOTIDE SEQUENCE [LARGE SCALE GENOMIC DNA]</scope>
    <source>
        <strain evidence="6">PX69</strain>
    </source>
</reference>
<dbReference type="InterPro" id="IPR050984">
    <property type="entry name" value="Gfo/Idh/MocA_domain"/>
</dbReference>
<evidence type="ECO:0000259" key="3">
    <source>
        <dbReference type="Pfam" id="PF01408"/>
    </source>
</evidence>
<organism evidence="5 6">
    <name type="scientific">Lacipirellula parvula</name>
    <dbReference type="NCBI Taxonomy" id="2650471"/>
    <lineage>
        <taxon>Bacteria</taxon>
        <taxon>Pseudomonadati</taxon>
        <taxon>Planctomycetota</taxon>
        <taxon>Planctomycetia</taxon>
        <taxon>Pirellulales</taxon>
        <taxon>Lacipirellulaceae</taxon>
        <taxon>Lacipirellula</taxon>
    </lineage>
</organism>
<dbReference type="Pfam" id="PF02894">
    <property type="entry name" value="GFO_IDH_MocA_C"/>
    <property type="match status" value="1"/>
</dbReference>
<dbReference type="InterPro" id="IPR000683">
    <property type="entry name" value="Gfo/Idh/MocA-like_OxRdtase_N"/>
</dbReference>
<keyword evidence="6" id="KW-1185">Reference proteome</keyword>
<dbReference type="InterPro" id="IPR004104">
    <property type="entry name" value="Gfo/Idh/MocA-like_OxRdtase_C"/>
</dbReference>
<dbReference type="KEGG" id="lpav:PLANPX_4108"/>
<sequence>MAFEFGSVSRRTFLASSAIALGSTAIRAQAFAAEPKKTVGFALVGIGKLSMEQLLPAFAKCEYARPVALVSGHPEKAKEQAAKYGIDPKNIYNYENYDTIKDNPAIDVVYIVLPNGMHAEYTIRGAQAGKHVLCEKPMANTPAECAAMIDACEKAARKLMIAYRLQYEPVTQKAIELARSPEAVGVIKQVTAEGGFNIGDPTQWRLNRKLAGGGSMMDIGIYALQAARYLSGEEPVEVTAISYSTPNDPRFKEVEETVAFDLKFKSGAIGSCVSSYGYGCNRFRVYGTKGQIQSEPYLSYQGNRLWQGNDREGNGLEITPGNHFALEMDHMAQCVLDDKTPKTPGAEGLQDVKIITAIYEAARRGAAVKIV</sequence>
<proteinExistence type="inferred from homology"/>
<dbReference type="PROSITE" id="PS51318">
    <property type="entry name" value="TAT"/>
    <property type="match status" value="1"/>
</dbReference>
<comment type="similarity">
    <text evidence="1">Belongs to the Gfo/Idh/MocA family.</text>
</comment>
<dbReference type="Pfam" id="PF01408">
    <property type="entry name" value="GFO_IDH_MocA"/>
    <property type="match status" value="1"/>
</dbReference>
<evidence type="ECO:0000313" key="6">
    <source>
        <dbReference type="Proteomes" id="UP000326837"/>
    </source>
</evidence>
<dbReference type="GO" id="GO:0047061">
    <property type="term" value="F:glucose-fructose oxidoreductase activity"/>
    <property type="evidence" value="ECO:0007669"/>
    <property type="project" value="UniProtKB-EC"/>
</dbReference>
<dbReference type="Gene3D" id="3.30.360.10">
    <property type="entry name" value="Dihydrodipicolinate Reductase, domain 2"/>
    <property type="match status" value="1"/>
</dbReference>
<name>A0A5K7XJC6_9BACT</name>
<protein>
    <submittedName>
        <fullName evidence="5">Glucose-fructose oxidoreductase</fullName>
        <ecNumber evidence="5">1.1.99.28</ecNumber>
    </submittedName>
</protein>
<keyword evidence="2 5" id="KW-0560">Oxidoreductase</keyword>
<dbReference type="SUPFAM" id="SSF55347">
    <property type="entry name" value="Glyceraldehyde-3-phosphate dehydrogenase-like, C-terminal domain"/>
    <property type="match status" value="1"/>
</dbReference>
<dbReference type="EMBL" id="AP021861">
    <property type="protein sequence ID" value="BBO34496.1"/>
    <property type="molecule type" value="Genomic_DNA"/>
</dbReference>
<feature type="domain" description="Gfo/Idh/MocA-like oxidoreductase N-terminal" evidence="3">
    <location>
        <begin position="40"/>
        <end position="163"/>
    </location>
</feature>
<evidence type="ECO:0000313" key="5">
    <source>
        <dbReference type="EMBL" id="BBO34496.1"/>
    </source>
</evidence>
<dbReference type="GO" id="GO:0000166">
    <property type="term" value="F:nucleotide binding"/>
    <property type="evidence" value="ECO:0007669"/>
    <property type="project" value="InterPro"/>
</dbReference>
<dbReference type="InterPro" id="IPR036291">
    <property type="entry name" value="NAD(P)-bd_dom_sf"/>
</dbReference>
<dbReference type="Gene3D" id="3.40.50.720">
    <property type="entry name" value="NAD(P)-binding Rossmann-like Domain"/>
    <property type="match status" value="1"/>
</dbReference>
<evidence type="ECO:0000256" key="1">
    <source>
        <dbReference type="ARBA" id="ARBA00010928"/>
    </source>
</evidence>
<dbReference type="Proteomes" id="UP000326837">
    <property type="component" value="Chromosome"/>
</dbReference>
<dbReference type="EC" id="1.1.99.28" evidence="5"/>
<dbReference type="RefSeq" id="WP_152100062.1">
    <property type="nucleotide sequence ID" value="NZ_AP021861.1"/>
</dbReference>
<dbReference type="PANTHER" id="PTHR22604:SF105">
    <property type="entry name" value="TRANS-1,2-DIHYDROBENZENE-1,2-DIOL DEHYDROGENASE"/>
    <property type="match status" value="1"/>
</dbReference>
<gene>
    <name evidence="5" type="ORF">PLANPX_4108</name>
</gene>
<dbReference type="InterPro" id="IPR008354">
    <property type="entry name" value="Glc-Fru_OxRdtase_bac"/>
</dbReference>
<dbReference type="SUPFAM" id="SSF51735">
    <property type="entry name" value="NAD(P)-binding Rossmann-fold domains"/>
    <property type="match status" value="1"/>
</dbReference>
<dbReference type="InterPro" id="IPR006311">
    <property type="entry name" value="TAT_signal"/>
</dbReference>
<accession>A0A5K7XJC6</accession>
<dbReference type="AlphaFoldDB" id="A0A5K7XJC6"/>
<evidence type="ECO:0000256" key="2">
    <source>
        <dbReference type="ARBA" id="ARBA00023002"/>
    </source>
</evidence>
<evidence type="ECO:0000259" key="4">
    <source>
        <dbReference type="Pfam" id="PF02894"/>
    </source>
</evidence>